<evidence type="ECO:0008006" key="4">
    <source>
        <dbReference type="Google" id="ProtNLM"/>
    </source>
</evidence>
<gene>
    <name evidence="3" type="ORF">AB5J58_49070</name>
</gene>
<feature type="transmembrane region" description="Helical" evidence="2">
    <location>
        <begin position="346"/>
        <end position="368"/>
    </location>
</feature>
<keyword evidence="1" id="KW-0175">Coiled coil</keyword>
<keyword evidence="2" id="KW-0472">Membrane</keyword>
<evidence type="ECO:0000256" key="2">
    <source>
        <dbReference type="SAM" id="Phobius"/>
    </source>
</evidence>
<name>A0AB39MMF8_9ACTN</name>
<dbReference type="SUPFAM" id="SSF47413">
    <property type="entry name" value="lambda repressor-like DNA-binding domains"/>
    <property type="match status" value="1"/>
</dbReference>
<keyword evidence="2" id="KW-1133">Transmembrane helix</keyword>
<evidence type="ECO:0000313" key="3">
    <source>
        <dbReference type="EMBL" id="XDQ07650.1"/>
    </source>
</evidence>
<dbReference type="AlphaFoldDB" id="A0AB39MMF8"/>
<dbReference type="GO" id="GO:0003677">
    <property type="term" value="F:DNA binding"/>
    <property type="evidence" value="ECO:0007669"/>
    <property type="project" value="InterPro"/>
</dbReference>
<feature type="transmembrane region" description="Helical" evidence="2">
    <location>
        <begin position="311"/>
        <end position="334"/>
    </location>
</feature>
<keyword evidence="2" id="KW-0812">Transmembrane</keyword>
<protein>
    <recommendedName>
        <fullName evidence="4">HTH cro/C1-type domain-containing protein</fullName>
    </recommendedName>
</protein>
<feature type="transmembrane region" description="Helical" evidence="2">
    <location>
        <begin position="276"/>
        <end position="299"/>
    </location>
</feature>
<organism evidence="3">
    <name type="scientific">Streptomyces sp. R08</name>
    <dbReference type="NCBI Taxonomy" id="3238624"/>
    <lineage>
        <taxon>Bacteria</taxon>
        <taxon>Bacillati</taxon>
        <taxon>Actinomycetota</taxon>
        <taxon>Actinomycetes</taxon>
        <taxon>Kitasatosporales</taxon>
        <taxon>Streptomycetaceae</taxon>
        <taxon>Streptomyces</taxon>
    </lineage>
</organism>
<proteinExistence type="predicted"/>
<evidence type="ECO:0000256" key="1">
    <source>
        <dbReference type="SAM" id="Coils"/>
    </source>
</evidence>
<feature type="coiled-coil region" evidence="1">
    <location>
        <begin position="98"/>
        <end position="175"/>
    </location>
</feature>
<sequence>MAEEKPVSPRRTKVGPQARAYGAALAACLQQTGATQRDLAAFTYLSESAVSNYLNGVRIAPKDFVGRIEDFVIRHTGSCAPQDIEHLHDLRRAAQTASKSAEVRLAVAKEEVERLTKELNDVQQKCNASPRRSVHDLEQRLKESAREVADLKRKLENVKRDLEAERRRGAQAEQESAGVGKALVTARPSRGNAVPRPRQAIAHDQQQTDELLGQIDVLRNLVHQLGPDLDSSTRAESAAEGADSVAGANRVKYGLFRRPISASGALRWKQQRPLQIYSWSAAVLSSTVLCLNLAAFVATCRADTGLTLGQLNAYAVLVFPLALGLCLMLVWPGIRWARHRRMQTDVYRVLAVCAAAAVFIAIAGSLVLPPMSWAGRAWARSLGLL</sequence>
<dbReference type="Gene3D" id="1.10.287.1490">
    <property type="match status" value="1"/>
</dbReference>
<dbReference type="InterPro" id="IPR010982">
    <property type="entry name" value="Lambda_DNA-bd_dom_sf"/>
</dbReference>
<dbReference type="RefSeq" id="WP_369192420.1">
    <property type="nucleotide sequence ID" value="NZ_CP163431.1"/>
</dbReference>
<dbReference type="EMBL" id="CP163431">
    <property type="protein sequence ID" value="XDQ07650.1"/>
    <property type="molecule type" value="Genomic_DNA"/>
</dbReference>
<accession>A0AB39MMF8</accession>
<reference evidence="3" key="1">
    <citation type="submission" date="2024-07" db="EMBL/GenBank/DDBJ databases">
        <authorList>
            <person name="Yu S.T."/>
        </authorList>
    </citation>
    <scope>NUCLEOTIDE SEQUENCE</scope>
    <source>
        <strain evidence="3">R08</strain>
    </source>
</reference>